<dbReference type="HAMAP" id="MF_00472">
    <property type="entry name" value="UbiG"/>
    <property type="match status" value="1"/>
</dbReference>
<dbReference type="PANTHER" id="PTHR43464:SF19">
    <property type="entry name" value="UBIQUINONE BIOSYNTHESIS O-METHYLTRANSFERASE, MITOCHONDRIAL"/>
    <property type="match status" value="1"/>
</dbReference>
<evidence type="ECO:0000313" key="7">
    <source>
        <dbReference type="Proteomes" id="UP000460290"/>
    </source>
</evidence>
<evidence type="ECO:0000256" key="1">
    <source>
        <dbReference type="ARBA" id="ARBA00022603"/>
    </source>
</evidence>
<dbReference type="AlphaFoldDB" id="A0A844Z2E3"/>
<feature type="binding site" evidence="5">
    <location>
        <position position="54"/>
    </location>
    <ligand>
        <name>S-adenosyl-L-methionine</name>
        <dbReference type="ChEBI" id="CHEBI:59789"/>
    </ligand>
</feature>
<proteinExistence type="inferred from homology"/>
<dbReference type="RefSeq" id="WP_160612198.1">
    <property type="nucleotide sequence ID" value="NZ_JAUFQM010000001.1"/>
</dbReference>
<evidence type="ECO:0000256" key="2">
    <source>
        <dbReference type="ARBA" id="ARBA00022679"/>
    </source>
</evidence>
<dbReference type="UniPathway" id="UPA00232"/>
<protein>
    <recommendedName>
        <fullName evidence="5">Ubiquinone biosynthesis O-methyltransferase</fullName>
    </recommendedName>
    <alternativeName>
        <fullName evidence="5">2-polyprenyl-6-hydroxyphenol methylase</fullName>
        <ecNumber evidence="5">2.1.1.222</ecNumber>
    </alternativeName>
    <alternativeName>
        <fullName evidence="5">3-demethylubiquinone 3-O-methyltransferase</fullName>
        <ecNumber evidence="5">2.1.1.64</ecNumber>
    </alternativeName>
</protein>
<feature type="binding site" evidence="5">
    <location>
        <position position="106"/>
    </location>
    <ligand>
        <name>S-adenosyl-L-methionine</name>
        <dbReference type="ChEBI" id="CHEBI:59789"/>
    </ligand>
</feature>
<dbReference type="InterPro" id="IPR029063">
    <property type="entry name" value="SAM-dependent_MTases_sf"/>
</dbReference>
<organism evidence="6 7">
    <name type="scientific">Pontixanthobacter aestiaquae</name>
    <dbReference type="NCBI Taxonomy" id="1509367"/>
    <lineage>
        <taxon>Bacteria</taxon>
        <taxon>Pseudomonadati</taxon>
        <taxon>Pseudomonadota</taxon>
        <taxon>Alphaproteobacteria</taxon>
        <taxon>Sphingomonadales</taxon>
        <taxon>Erythrobacteraceae</taxon>
        <taxon>Pontixanthobacter</taxon>
    </lineage>
</organism>
<keyword evidence="2 5" id="KW-0808">Transferase</keyword>
<dbReference type="OrthoDB" id="9801538at2"/>
<comment type="pathway">
    <text evidence="5">Cofactor biosynthesis; ubiquinone biosynthesis.</text>
</comment>
<dbReference type="NCBIfam" id="TIGR01983">
    <property type="entry name" value="UbiG"/>
    <property type="match status" value="1"/>
</dbReference>
<dbReference type="EC" id="2.1.1.222" evidence="5"/>
<dbReference type="InterPro" id="IPR010233">
    <property type="entry name" value="UbiG_MeTrfase"/>
</dbReference>
<accession>A0A844Z2E3</accession>
<dbReference type="Pfam" id="PF13489">
    <property type="entry name" value="Methyltransf_23"/>
    <property type="match status" value="1"/>
</dbReference>
<evidence type="ECO:0000313" key="6">
    <source>
        <dbReference type="EMBL" id="MXO81838.1"/>
    </source>
</evidence>
<comment type="similarity">
    <text evidence="5">Belongs to the methyltransferase superfamily. UbiG/COQ3 family.</text>
</comment>
<keyword evidence="1 5" id="KW-0489">Methyltransferase</keyword>
<dbReference type="Proteomes" id="UP000460290">
    <property type="component" value="Unassembled WGS sequence"/>
</dbReference>
<dbReference type="GO" id="GO:0010420">
    <property type="term" value="F:polyprenyldihydroxybenzoate methyltransferase activity"/>
    <property type="evidence" value="ECO:0007669"/>
    <property type="project" value="InterPro"/>
</dbReference>
<comment type="caution">
    <text evidence="6">The sequence shown here is derived from an EMBL/GenBank/DDBJ whole genome shotgun (WGS) entry which is preliminary data.</text>
</comment>
<dbReference type="PANTHER" id="PTHR43464">
    <property type="entry name" value="METHYLTRANSFERASE"/>
    <property type="match status" value="1"/>
</dbReference>
<keyword evidence="3 5" id="KW-0831">Ubiquinone biosynthesis</keyword>
<comment type="catalytic activity">
    <reaction evidence="5">
        <text>a 3-(all-trans-polyprenyl)benzene-1,2-diol + S-adenosyl-L-methionine = a 2-methoxy-6-(all-trans-polyprenyl)phenol + S-adenosyl-L-homocysteine + H(+)</text>
        <dbReference type="Rhea" id="RHEA:31411"/>
        <dbReference type="Rhea" id="RHEA-COMP:9550"/>
        <dbReference type="Rhea" id="RHEA-COMP:9551"/>
        <dbReference type="ChEBI" id="CHEBI:15378"/>
        <dbReference type="ChEBI" id="CHEBI:57856"/>
        <dbReference type="ChEBI" id="CHEBI:59789"/>
        <dbReference type="ChEBI" id="CHEBI:62729"/>
        <dbReference type="ChEBI" id="CHEBI:62731"/>
        <dbReference type="EC" id="2.1.1.222"/>
    </reaction>
</comment>
<feature type="binding site" evidence="5">
    <location>
        <position position="147"/>
    </location>
    <ligand>
        <name>S-adenosyl-L-methionine</name>
        <dbReference type="ChEBI" id="CHEBI:59789"/>
    </ligand>
</feature>
<dbReference type="SUPFAM" id="SSF53335">
    <property type="entry name" value="S-adenosyl-L-methionine-dependent methyltransferases"/>
    <property type="match status" value="1"/>
</dbReference>
<sequence>MSDATPSSETSSSASSNFGATIRPEEAAHFGILAKDWWDPKGSSAMLHRLNPVRLRYVREAIDMHWGGDVQSVKPLAGKTALDVGCGAGLLCEPLARMGAAVTGVDAAPENAQAAALHAEGSGLDIRYIAGEIGQQNIGQFDLVTCLEVIEHVADKQAFLGNLTAKLAPGGLMILSTPNRTAASRILLVEGAEALGMIPKGTHHWDDFITPEELSDLLENVGLKMGEPTGIAFGPSKGLHLSGELGLNYIVTATAA</sequence>
<dbReference type="Gene3D" id="3.40.50.150">
    <property type="entry name" value="Vaccinia Virus protein VP39"/>
    <property type="match status" value="1"/>
</dbReference>
<dbReference type="CDD" id="cd02440">
    <property type="entry name" value="AdoMet_MTases"/>
    <property type="match status" value="1"/>
</dbReference>
<feature type="binding site" evidence="5">
    <location>
        <position position="85"/>
    </location>
    <ligand>
        <name>S-adenosyl-L-methionine</name>
        <dbReference type="ChEBI" id="CHEBI:59789"/>
    </ligand>
</feature>
<keyword evidence="4 5" id="KW-0949">S-adenosyl-L-methionine</keyword>
<comment type="function">
    <text evidence="5">O-methyltransferase that catalyzes the 2 O-methylation steps in the ubiquinone biosynthetic pathway.</text>
</comment>
<reference evidence="6 7" key="1">
    <citation type="submission" date="2019-12" db="EMBL/GenBank/DDBJ databases">
        <title>Genomic-based taxomic classification of the family Erythrobacteraceae.</title>
        <authorList>
            <person name="Xu L."/>
        </authorList>
    </citation>
    <scope>NUCLEOTIDE SEQUENCE [LARGE SCALE GENOMIC DNA]</scope>
    <source>
        <strain evidence="6 7">KCTC 42006</strain>
    </source>
</reference>
<name>A0A844Z2E3_9SPHN</name>
<gene>
    <name evidence="5 6" type="primary">ubiG</name>
    <name evidence="6" type="ORF">GRI35_00440</name>
</gene>
<evidence type="ECO:0000256" key="4">
    <source>
        <dbReference type="ARBA" id="ARBA00022691"/>
    </source>
</evidence>
<dbReference type="EC" id="2.1.1.64" evidence="5"/>
<comment type="catalytic activity">
    <reaction evidence="5">
        <text>a 3-demethylubiquinol + S-adenosyl-L-methionine = a ubiquinol + S-adenosyl-L-homocysteine + H(+)</text>
        <dbReference type="Rhea" id="RHEA:44380"/>
        <dbReference type="Rhea" id="RHEA-COMP:9566"/>
        <dbReference type="Rhea" id="RHEA-COMP:10914"/>
        <dbReference type="ChEBI" id="CHEBI:15378"/>
        <dbReference type="ChEBI" id="CHEBI:17976"/>
        <dbReference type="ChEBI" id="CHEBI:57856"/>
        <dbReference type="ChEBI" id="CHEBI:59789"/>
        <dbReference type="ChEBI" id="CHEBI:84422"/>
        <dbReference type="EC" id="2.1.1.64"/>
    </reaction>
</comment>
<evidence type="ECO:0000256" key="3">
    <source>
        <dbReference type="ARBA" id="ARBA00022688"/>
    </source>
</evidence>
<dbReference type="EMBL" id="WTYZ01000001">
    <property type="protein sequence ID" value="MXO81838.1"/>
    <property type="molecule type" value="Genomic_DNA"/>
</dbReference>
<evidence type="ECO:0000256" key="5">
    <source>
        <dbReference type="HAMAP-Rule" id="MF_00472"/>
    </source>
</evidence>
<dbReference type="GO" id="GO:0102208">
    <property type="term" value="F:2-polyprenyl-6-hydroxyphenol methylase activity"/>
    <property type="evidence" value="ECO:0007669"/>
    <property type="project" value="UniProtKB-EC"/>
</dbReference>
<dbReference type="GO" id="GO:0032259">
    <property type="term" value="P:methylation"/>
    <property type="evidence" value="ECO:0007669"/>
    <property type="project" value="UniProtKB-KW"/>
</dbReference>
<keyword evidence="7" id="KW-1185">Reference proteome</keyword>
<dbReference type="GO" id="GO:0061542">
    <property type="term" value="F:3-demethylubiquinol 3-O-methyltransferase activity"/>
    <property type="evidence" value="ECO:0007669"/>
    <property type="project" value="UniProtKB-UniRule"/>
</dbReference>